<evidence type="ECO:0000313" key="5">
    <source>
        <dbReference type="EnsemblMetazoa" id="SCAU014162-PA"/>
    </source>
</evidence>
<dbReference type="GO" id="GO:0003839">
    <property type="term" value="F:gamma-glutamylcyclotransferase activity"/>
    <property type="evidence" value="ECO:0007669"/>
    <property type="project" value="UniProtKB-EC"/>
</dbReference>
<dbReference type="PANTHER" id="PTHR12935">
    <property type="entry name" value="GAMMA-GLUTAMYLCYCLOTRANSFERASE"/>
    <property type="match status" value="1"/>
</dbReference>
<sequence>MASKFYYFGFGSNLLAKRLHLQNPTAIRMGPGKLENYRLDFYFPSKRWNGAAATIVPTKDDFVWGAVWEIDGCDMKHLDEQEGVDSGIYTPISVSVYCSSLNKSLDCRAYHLCDQPATNLKNMSADEVPMERQPSLTYLKTLVKGALETGIPSDYVEWLKKVKHNTKSADYFEKELELDKIKLN</sequence>
<dbReference type="Proteomes" id="UP000095300">
    <property type="component" value="Unassembled WGS sequence"/>
</dbReference>
<dbReference type="Gene3D" id="3.10.490.10">
    <property type="entry name" value="Gamma-glutamyl cyclotransferase-like"/>
    <property type="match status" value="1"/>
</dbReference>
<dbReference type="EnsemblMetazoa" id="SCAU014162-RA">
    <property type="protein sequence ID" value="SCAU014162-PA"/>
    <property type="gene ID" value="SCAU014162"/>
</dbReference>
<evidence type="ECO:0000256" key="3">
    <source>
        <dbReference type="PIRSR" id="PIRSR617939-1"/>
    </source>
</evidence>
<evidence type="ECO:0000313" key="6">
    <source>
        <dbReference type="Proteomes" id="UP000095300"/>
    </source>
</evidence>
<dbReference type="InterPro" id="IPR013024">
    <property type="entry name" value="GGCT-like"/>
</dbReference>
<reference evidence="6" key="1">
    <citation type="submission" date="2015-05" db="EMBL/GenBank/DDBJ databases">
        <authorList>
            <person name="Wilson R.K."/>
            <person name="Warren W.C."/>
            <person name="Olafson P."/>
        </authorList>
    </citation>
    <scope>NUCLEOTIDE SEQUENCE [LARGE SCALE GENOMIC DNA]</scope>
    <source>
        <strain evidence="6">USDA</strain>
    </source>
</reference>
<dbReference type="CDD" id="cd06661">
    <property type="entry name" value="GGCT_like"/>
    <property type="match status" value="1"/>
</dbReference>
<proteinExistence type="predicted"/>
<dbReference type="EC" id="4.3.2.9" evidence="1"/>
<keyword evidence="2" id="KW-0456">Lyase</keyword>
<accession>A0A1I8Q5R1</accession>
<name>A0A1I8Q5R1_STOCA</name>
<feature type="active site" description="Proton acceptor" evidence="3">
    <location>
        <position position="82"/>
    </location>
</feature>
<dbReference type="PANTHER" id="PTHR12935:SF0">
    <property type="entry name" value="GAMMA-GLUTAMYLCYCLOTRANSFERASE"/>
    <property type="match status" value="1"/>
</dbReference>
<protein>
    <recommendedName>
        <fullName evidence="1">gamma-glutamylcyclotransferase</fullName>
        <ecNumber evidence="1">4.3.2.9</ecNumber>
    </recommendedName>
</protein>
<feature type="binding site" evidence="4">
    <location>
        <position position="138"/>
    </location>
    <ligand>
        <name>substrate</name>
    </ligand>
</feature>
<dbReference type="InterPro" id="IPR036568">
    <property type="entry name" value="GGCT-like_sf"/>
</dbReference>
<dbReference type="Pfam" id="PF13772">
    <property type="entry name" value="AIG2_2"/>
    <property type="match status" value="1"/>
</dbReference>
<dbReference type="KEGG" id="scac:106094104"/>
<dbReference type="STRING" id="35570.A0A1I8Q5R1"/>
<organism evidence="5 6">
    <name type="scientific">Stomoxys calcitrans</name>
    <name type="common">Stable fly</name>
    <name type="synonym">Conops calcitrans</name>
    <dbReference type="NCBI Taxonomy" id="35570"/>
    <lineage>
        <taxon>Eukaryota</taxon>
        <taxon>Metazoa</taxon>
        <taxon>Ecdysozoa</taxon>
        <taxon>Arthropoda</taxon>
        <taxon>Hexapoda</taxon>
        <taxon>Insecta</taxon>
        <taxon>Pterygota</taxon>
        <taxon>Neoptera</taxon>
        <taxon>Endopterygota</taxon>
        <taxon>Diptera</taxon>
        <taxon>Brachycera</taxon>
        <taxon>Muscomorpha</taxon>
        <taxon>Muscoidea</taxon>
        <taxon>Muscidae</taxon>
        <taxon>Stomoxys</taxon>
    </lineage>
</organism>
<evidence type="ECO:0000256" key="1">
    <source>
        <dbReference type="ARBA" id="ARBA00012346"/>
    </source>
</evidence>
<evidence type="ECO:0000256" key="4">
    <source>
        <dbReference type="PIRSR" id="PIRSR617939-2"/>
    </source>
</evidence>
<feature type="binding site" evidence="4">
    <location>
        <begin position="7"/>
        <end position="12"/>
    </location>
    <ligand>
        <name>substrate</name>
    </ligand>
</feature>
<dbReference type="OrthoDB" id="2924818at2759"/>
<dbReference type="AlphaFoldDB" id="A0A1I8Q5R1"/>
<dbReference type="EnsemblMetazoa" id="SCAU014162-RB">
    <property type="protein sequence ID" value="SCAU014162-PB"/>
    <property type="gene ID" value="SCAU014162"/>
</dbReference>
<dbReference type="VEuPathDB" id="VectorBase:SCAU014162"/>
<gene>
    <name evidence="5" type="primary">106094104</name>
</gene>
<dbReference type="SUPFAM" id="SSF110857">
    <property type="entry name" value="Gamma-glutamyl cyclotransferase-like"/>
    <property type="match status" value="1"/>
</dbReference>
<evidence type="ECO:0000256" key="2">
    <source>
        <dbReference type="ARBA" id="ARBA00023239"/>
    </source>
</evidence>
<reference evidence="5" key="2">
    <citation type="submission" date="2020-05" db="UniProtKB">
        <authorList>
            <consortium name="EnsemblMetazoa"/>
        </authorList>
    </citation>
    <scope>IDENTIFICATION</scope>
    <source>
        <strain evidence="5">USDA</strain>
    </source>
</reference>
<keyword evidence="6" id="KW-1185">Reference proteome</keyword>
<dbReference type="InterPro" id="IPR017939">
    <property type="entry name" value="G-Glutamylcylcotransferase"/>
</dbReference>